<proteinExistence type="inferred from homology"/>
<dbReference type="InterPro" id="IPR013509">
    <property type="entry name" value="RNR_lsu_N"/>
</dbReference>
<organism evidence="18">
    <name type="scientific">hydrothermal vent metagenome</name>
    <dbReference type="NCBI Taxonomy" id="652676"/>
    <lineage>
        <taxon>unclassified sequences</taxon>
        <taxon>metagenomes</taxon>
        <taxon>ecological metagenomes</taxon>
    </lineage>
</organism>
<comment type="cofactor">
    <cofactor evidence="1">
        <name>adenosylcob(III)alamin</name>
        <dbReference type="ChEBI" id="CHEBI:18408"/>
    </cofactor>
</comment>
<evidence type="ECO:0000259" key="15">
    <source>
        <dbReference type="Pfam" id="PF00317"/>
    </source>
</evidence>
<dbReference type="InterPro" id="IPR050862">
    <property type="entry name" value="RdRp_reductase_class-2"/>
</dbReference>
<dbReference type="InterPro" id="IPR013344">
    <property type="entry name" value="RNR_NrdJ/NrdZ"/>
</dbReference>
<evidence type="ECO:0000256" key="6">
    <source>
        <dbReference type="ARBA" id="ARBA00022634"/>
    </source>
</evidence>
<evidence type="ECO:0000259" key="16">
    <source>
        <dbReference type="Pfam" id="PF02867"/>
    </source>
</evidence>
<evidence type="ECO:0000256" key="12">
    <source>
        <dbReference type="ARBA" id="ARBA00025437"/>
    </source>
</evidence>
<dbReference type="InterPro" id="IPR024434">
    <property type="entry name" value="TSCPD_dom"/>
</dbReference>
<dbReference type="Gene3D" id="3.20.70.20">
    <property type="match status" value="1"/>
</dbReference>
<keyword evidence="6" id="KW-0237">DNA synthesis</keyword>
<evidence type="ECO:0000256" key="9">
    <source>
        <dbReference type="ARBA" id="ARBA00023002"/>
    </source>
</evidence>
<dbReference type="GO" id="GO:0071897">
    <property type="term" value="P:DNA biosynthetic process"/>
    <property type="evidence" value="ECO:0007669"/>
    <property type="project" value="UniProtKB-KW"/>
</dbReference>
<dbReference type="EMBL" id="UOGC01000165">
    <property type="protein sequence ID" value="VAX24455.1"/>
    <property type="molecule type" value="Genomic_DNA"/>
</dbReference>
<dbReference type="EC" id="1.17.4.1" evidence="3"/>
<reference evidence="18" key="1">
    <citation type="submission" date="2018-06" db="EMBL/GenBank/DDBJ databases">
        <authorList>
            <person name="Zhirakovskaya E."/>
        </authorList>
    </citation>
    <scope>NUCLEOTIDE SEQUENCE</scope>
</reference>
<evidence type="ECO:0000256" key="5">
    <source>
        <dbReference type="ARBA" id="ARBA00022628"/>
    </source>
</evidence>
<keyword evidence="10" id="KW-1015">Disulfide bond</keyword>
<comment type="catalytic activity">
    <reaction evidence="14">
        <text>a 2'-deoxyribonucleoside 5'-diphosphate + [thioredoxin]-disulfide + H2O = a ribonucleoside 5'-diphosphate + [thioredoxin]-dithiol</text>
        <dbReference type="Rhea" id="RHEA:23252"/>
        <dbReference type="Rhea" id="RHEA-COMP:10698"/>
        <dbReference type="Rhea" id="RHEA-COMP:10700"/>
        <dbReference type="ChEBI" id="CHEBI:15377"/>
        <dbReference type="ChEBI" id="CHEBI:29950"/>
        <dbReference type="ChEBI" id="CHEBI:50058"/>
        <dbReference type="ChEBI" id="CHEBI:57930"/>
        <dbReference type="ChEBI" id="CHEBI:73316"/>
        <dbReference type="EC" id="1.17.4.1"/>
    </reaction>
</comment>
<dbReference type="AlphaFoldDB" id="A0A3B1CYN6"/>
<sequence length="795" mass="86554">MSLQDLKVVVEELPDSNDMSPMALLTEESELEAPEPEKYLTENALRVLERRYLKKDEKGELVETASGMFRRVAENLAQAEARYGDASNVRIAEKAFYNIMTRLEFLPNSPTLMNAGRELQQLAACFVLPIDDSMGSIFDAVRETALIHKSGGGTGFSFSRLRPSGSRVRSTNGVSSGPISFMRVFDAATESVKQGGTRRGANMGILRVDHPDIEAFIECKRDNKQINNFNISVALTEPFMDAMEKGEDYNLVNPHDGTLAGRLSAKDIFSKIVGSAWGNGDPGIIFIDRINRDNPTPHVGEMESTNPCGEQPLLPYESCNLGSLNLVRMLDEENRFDWLKFRRVIHIAVRLLDNVIDMNKYPIEEIEKMTRANRKIGLGVMGWADMLISMGIAYNSDEAIELAEKVMEFVDVESKKASAKLAKTRGAFPNFTGSIYDKDGQPKMRNATTTTIAPTGTISIIAGTSSGVEPLFALSYIRTVMDNDKLVEVHPIFERVAKDRGFHSDELTDKVAYEGHIEGMDDIPEDVRKVFVTAHGVTPEWHVMTQAAFQKYTDNAVSKTVNFPYESTKEDVREVYELAYKLGCKGVTIYRDGSRDEQVLATGSTINKSAEAKDAGVAEVVAEPVAAPKKPFARPDMVFGSTQRTNTGCGHMYITINEDGNGSPLELFSSLGKAGGCAASQTESIGRLVSLALRAGVDADEIRKQLIGISCHQPAWDKGARISSCADAIGKALAKRSSPGNGGGSNSASATATNVPVFSEFKESPQAVGACPDCGGTLQHVDGCLLCGSCGYSKC</sequence>
<evidence type="ECO:0000256" key="10">
    <source>
        <dbReference type="ARBA" id="ARBA00023157"/>
    </source>
</evidence>
<comment type="function">
    <text evidence="12">Catalyzes the reduction of ribonucleotides to deoxyribonucleotides. May function to provide a pool of deoxyribonucleotide precursors for DNA repair during oxygen limitation and/or for immediate growth after restoration of oxygen.</text>
</comment>
<dbReference type="Pfam" id="PF00317">
    <property type="entry name" value="Ribonuc_red_lgN"/>
    <property type="match status" value="1"/>
</dbReference>
<protein>
    <recommendedName>
        <fullName evidence="4">Vitamin B12-dependent ribonucleotide reductase</fullName>
        <ecNumber evidence="3">1.17.4.1</ecNumber>
    </recommendedName>
    <alternativeName>
        <fullName evidence="13">Ribonucleoside-diphosphate reductase NrdJ</fullName>
    </alternativeName>
</protein>
<dbReference type="FunFam" id="3.20.70.20:FF:000018">
    <property type="entry name" value="Vitamin B12-dependent ribonucleotide reductase"/>
    <property type="match status" value="1"/>
</dbReference>
<dbReference type="InterPro" id="IPR008926">
    <property type="entry name" value="RNR_R1-su_N"/>
</dbReference>
<dbReference type="Pfam" id="PF02867">
    <property type="entry name" value="Ribonuc_red_lgC"/>
    <property type="match status" value="2"/>
</dbReference>
<evidence type="ECO:0000259" key="17">
    <source>
        <dbReference type="Pfam" id="PF12637"/>
    </source>
</evidence>
<dbReference type="SUPFAM" id="SSF48168">
    <property type="entry name" value="R1 subunit of ribonucleotide reductase, N-terminal domain"/>
    <property type="match status" value="1"/>
</dbReference>
<accession>A0A3B1CYN6</accession>
<feature type="domain" description="Ribonucleotide reductase large subunit C-terminal" evidence="16">
    <location>
        <begin position="123"/>
        <end position="439"/>
    </location>
</feature>
<feature type="domain" description="Ribonucleotide reductase large subunit N-terminal" evidence="15">
    <location>
        <begin position="40"/>
        <end position="119"/>
    </location>
</feature>
<dbReference type="NCBIfam" id="NF006417">
    <property type="entry name" value="PRK08665.1"/>
    <property type="match status" value="1"/>
</dbReference>
<dbReference type="Pfam" id="PF12637">
    <property type="entry name" value="TSCPD"/>
    <property type="match status" value="1"/>
</dbReference>
<keyword evidence="8" id="KW-0067">ATP-binding</keyword>
<gene>
    <name evidence="18" type="ORF">MNBD_NITROSPINAE01-64</name>
</gene>
<evidence type="ECO:0000256" key="1">
    <source>
        <dbReference type="ARBA" id="ARBA00001922"/>
    </source>
</evidence>
<comment type="similarity">
    <text evidence="2">Belongs to the ribonucleoside diphosphate reductase class-2 family.</text>
</comment>
<evidence type="ECO:0000256" key="11">
    <source>
        <dbReference type="ARBA" id="ARBA00023285"/>
    </source>
</evidence>
<dbReference type="SUPFAM" id="SSF51998">
    <property type="entry name" value="PFL-like glycyl radical enzymes"/>
    <property type="match status" value="1"/>
</dbReference>
<evidence type="ECO:0000256" key="7">
    <source>
        <dbReference type="ARBA" id="ARBA00022741"/>
    </source>
</evidence>
<evidence type="ECO:0000256" key="4">
    <source>
        <dbReference type="ARBA" id="ARBA00014409"/>
    </source>
</evidence>
<dbReference type="GO" id="GO:0004748">
    <property type="term" value="F:ribonucleoside-diphosphate reductase activity, thioredoxin disulfide as acceptor"/>
    <property type="evidence" value="ECO:0007669"/>
    <property type="project" value="UniProtKB-EC"/>
</dbReference>
<evidence type="ECO:0000256" key="13">
    <source>
        <dbReference type="ARBA" id="ARBA00033050"/>
    </source>
</evidence>
<dbReference type="CDD" id="cd02888">
    <property type="entry name" value="RNR_II_dimer"/>
    <property type="match status" value="1"/>
</dbReference>
<keyword evidence="7" id="KW-0547">Nucleotide-binding</keyword>
<evidence type="ECO:0000256" key="3">
    <source>
        <dbReference type="ARBA" id="ARBA00012274"/>
    </source>
</evidence>
<dbReference type="GO" id="GO:0031419">
    <property type="term" value="F:cobalamin binding"/>
    <property type="evidence" value="ECO:0007669"/>
    <property type="project" value="UniProtKB-KW"/>
</dbReference>
<keyword evidence="5" id="KW-0846">Cobalamin</keyword>
<keyword evidence="11" id="KW-0170">Cobalt</keyword>
<evidence type="ECO:0000256" key="8">
    <source>
        <dbReference type="ARBA" id="ARBA00022840"/>
    </source>
</evidence>
<evidence type="ECO:0000313" key="18">
    <source>
        <dbReference type="EMBL" id="VAX24455.1"/>
    </source>
</evidence>
<dbReference type="PRINTS" id="PR01183">
    <property type="entry name" value="RIBORDTASEM1"/>
</dbReference>
<dbReference type="UniPathway" id="UPA00326"/>
<evidence type="ECO:0000256" key="14">
    <source>
        <dbReference type="ARBA" id="ARBA00047754"/>
    </source>
</evidence>
<keyword evidence="9 18" id="KW-0560">Oxidoreductase</keyword>
<name>A0A3B1CYN6_9ZZZZ</name>
<feature type="domain" description="TSCPD" evidence="17">
    <location>
        <begin position="634"/>
        <end position="735"/>
    </location>
</feature>
<dbReference type="NCBIfam" id="TIGR02504">
    <property type="entry name" value="NrdJ_Z"/>
    <property type="match status" value="1"/>
</dbReference>
<dbReference type="GO" id="GO:0009263">
    <property type="term" value="P:deoxyribonucleotide biosynthetic process"/>
    <property type="evidence" value="ECO:0007669"/>
    <property type="project" value="InterPro"/>
</dbReference>
<evidence type="ECO:0000256" key="2">
    <source>
        <dbReference type="ARBA" id="ARBA00007405"/>
    </source>
</evidence>
<dbReference type="PANTHER" id="PTHR43371:SF1">
    <property type="entry name" value="RIBONUCLEOSIDE-DIPHOSPHATE REDUCTASE"/>
    <property type="match status" value="1"/>
</dbReference>
<dbReference type="GO" id="GO:0005524">
    <property type="term" value="F:ATP binding"/>
    <property type="evidence" value="ECO:0007669"/>
    <property type="project" value="UniProtKB-KW"/>
</dbReference>
<dbReference type="InterPro" id="IPR000788">
    <property type="entry name" value="RNR_lg_C"/>
</dbReference>
<dbReference type="PANTHER" id="PTHR43371">
    <property type="entry name" value="VITAMIN B12-DEPENDENT RIBONUCLEOTIDE REDUCTASE"/>
    <property type="match status" value="1"/>
</dbReference>
<feature type="domain" description="Ribonucleotide reductase large subunit C-terminal" evidence="16">
    <location>
        <begin position="444"/>
        <end position="590"/>
    </location>
</feature>